<evidence type="ECO:0000256" key="8">
    <source>
        <dbReference type="ARBA" id="ARBA00022741"/>
    </source>
</evidence>
<dbReference type="SUPFAM" id="SSF56112">
    <property type="entry name" value="Protein kinase-like (PK-like)"/>
    <property type="match status" value="1"/>
</dbReference>
<dbReference type="InterPro" id="IPR008266">
    <property type="entry name" value="Tyr_kinase_AS"/>
</dbReference>
<accession>A0A023GJT8</accession>
<keyword evidence="12" id="KW-0539">Nucleus</keyword>
<dbReference type="GO" id="GO:0005634">
    <property type="term" value="C:nucleus"/>
    <property type="evidence" value="ECO:0007669"/>
    <property type="project" value="UniProtKB-SubCell"/>
</dbReference>
<evidence type="ECO:0000256" key="12">
    <source>
        <dbReference type="ARBA" id="ARBA00023242"/>
    </source>
</evidence>
<keyword evidence="5" id="KW-0597">Phosphoprotein</keyword>
<keyword evidence="7" id="KW-0819">tRNA processing</keyword>
<sequence>MDAFDTFLFKQGAEARVHKGTYYGKAAIFKERFEKKYRHPDLDKLLSVERMRAEARGLRKARNAGVAVPPVYFVDMTSRIIVTGYVDNAVTVREKIVSVQLEEPAALKENLEFLMDKIGEAVALLHKNNVVHGDLTTSNLLVQCRDGELPQIYVVDFGLSFISETAEDKGVDLYVLERAFLSAHPGIGSFFQQFLNSYSKNYPQKAANILKKFEEVKQRGRKRTMVG</sequence>
<feature type="domain" description="Protein kinase" evidence="20">
    <location>
        <begin position="1"/>
        <end position="227"/>
    </location>
</feature>
<dbReference type="EC" id="2.7.11.1" evidence="3"/>
<comment type="subunit">
    <text evidence="16">Component of the EKC/KEOPS complex composed of at least GON7, TP53RK, TPRKB, OSGEP and LAGE3; the whole complex dimerizes.</text>
</comment>
<evidence type="ECO:0000256" key="13">
    <source>
        <dbReference type="ARBA" id="ARBA00047899"/>
    </source>
</evidence>
<dbReference type="NCBIfam" id="TIGR03724">
    <property type="entry name" value="arch_bud32"/>
    <property type="match status" value="1"/>
</dbReference>
<evidence type="ECO:0000256" key="2">
    <source>
        <dbReference type="ARBA" id="ARBA00010630"/>
    </source>
</evidence>
<evidence type="ECO:0000256" key="11">
    <source>
        <dbReference type="ARBA" id="ARBA00022840"/>
    </source>
</evidence>
<comment type="catalytic activity">
    <reaction evidence="14">
        <text>L-seryl-[protein] + ATP = O-phospho-L-seryl-[protein] + ADP + H(+)</text>
        <dbReference type="Rhea" id="RHEA:17989"/>
        <dbReference type="Rhea" id="RHEA-COMP:9863"/>
        <dbReference type="Rhea" id="RHEA-COMP:11604"/>
        <dbReference type="ChEBI" id="CHEBI:15378"/>
        <dbReference type="ChEBI" id="CHEBI:29999"/>
        <dbReference type="ChEBI" id="CHEBI:30616"/>
        <dbReference type="ChEBI" id="CHEBI:83421"/>
        <dbReference type="ChEBI" id="CHEBI:456216"/>
        <dbReference type="EC" id="2.7.11.1"/>
    </reaction>
</comment>
<dbReference type="EMBL" id="GBBM01002403">
    <property type="protein sequence ID" value="JAC33015.1"/>
    <property type="molecule type" value="mRNA"/>
</dbReference>
<dbReference type="GO" id="GO:0070525">
    <property type="term" value="P:tRNA threonylcarbamoyladenosine metabolic process"/>
    <property type="evidence" value="ECO:0007669"/>
    <property type="project" value="TreeGrafter"/>
</dbReference>
<dbReference type="PANTHER" id="PTHR12209:SF0">
    <property type="entry name" value="EKC_KEOPS COMPLEX SUBUNIT TP53RK"/>
    <property type="match status" value="1"/>
</dbReference>
<evidence type="ECO:0000256" key="18">
    <source>
        <dbReference type="ARBA" id="ARBA00080585"/>
    </source>
</evidence>
<evidence type="ECO:0000256" key="10">
    <source>
        <dbReference type="ARBA" id="ARBA00022801"/>
    </source>
</evidence>
<evidence type="ECO:0000256" key="1">
    <source>
        <dbReference type="ARBA" id="ARBA00004123"/>
    </source>
</evidence>
<dbReference type="PROSITE" id="PS50011">
    <property type="entry name" value="PROTEIN_KINASE_DOM"/>
    <property type="match status" value="1"/>
</dbReference>
<dbReference type="GO" id="GO:0004674">
    <property type="term" value="F:protein serine/threonine kinase activity"/>
    <property type="evidence" value="ECO:0007669"/>
    <property type="project" value="UniProtKB-KW"/>
</dbReference>
<evidence type="ECO:0000256" key="19">
    <source>
        <dbReference type="ARBA" id="ARBA00081359"/>
    </source>
</evidence>
<evidence type="ECO:0000256" key="4">
    <source>
        <dbReference type="ARBA" id="ARBA00022527"/>
    </source>
</evidence>
<evidence type="ECO:0000256" key="14">
    <source>
        <dbReference type="ARBA" id="ARBA00048679"/>
    </source>
</evidence>
<keyword evidence="11" id="KW-0067">ATP-binding</keyword>
<comment type="similarity">
    <text evidence="2">Belongs to the protein kinase superfamily. BUD32 family.</text>
</comment>
<keyword evidence="6" id="KW-0808">Transferase</keyword>
<keyword evidence="4" id="KW-0723">Serine/threonine-protein kinase</keyword>
<comment type="catalytic activity">
    <reaction evidence="13">
        <text>L-threonyl-[protein] + ATP = O-phospho-L-threonyl-[protein] + ADP + H(+)</text>
        <dbReference type="Rhea" id="RHEA:46608"/>
        <dbReference type="Rhea" id="RHEA-COMP:11060"/>
        <dbReference type="Rhea" id="RHEA-COMP:11605"/>
        <dbReference type="ChEBI" id="CHEBI:15378"/>
        <dbReference type="ChEBI" id="CHEBI:30013"/>
        <dbReference type="ChEBI" id="CHEBI:30616"/>
        <dbReference type="ChEBI" id="CHEBI:61977"/>
        <dbReference type="ChEBI" id="CHEBI:456216"/>
        <dbReference type="EC" id="2.7.11.1"/>
    </reaction>
</comment>
<evidence type="ECO:0000256" key="6">
    <source>
        <dbReference type="ARBA" id="ARBA00022679"/>
    </source>
</evidence>
<dbReference type="FunFam" id="1.10.510.10:FF:000323">
    <property type="entry name" value="TP53-regulating kinase, putative"/>
    <property type="match status" value="1"/>
</dbReference>
<evidence type="ECO:0000256" key="9">
    <source>
        <dbReference type="ARBA" id="ARBA00022777"/>
    </source>
</evidence>
<dbReference type="GO" id="GO:0005829">
    <property type="term" value="C:cytosol"/>
    <property type="evidence" value="ECO:0007669"/>
    <property type="project" value="TreeGrafter"/>
</dbReference>
<evidence type="ECO:0000256" key="15">
    <source>
        <dbReference type="ARBA" id="ARBA00056624"/>
    </source>
</evidence>
<evidence type="ECO:0000259" key="20">
    <source>
        <dbReference type="PROSITE" id="PS50011"/>
    </source>
</evidence>
<dbReference type="Pfam" id="PF00069">
    <property type="entry name" value="Pkinase"/>
    <property type="match status" value="1"/>
</dbReference>
<evidence type="ECO:0000256" key="5">
    <source>
        <dbReference type="ARBA" id="ARBA00022553"/>
    </source>
</evidence>
<dbReference type="GO" id="GO:0005524">
    <property type="term" value="F:ATP binding"/>
    <property type="evidence" value="ECO:0007669"/>
    <property type="project" value="UniProtKB-KW"/>
</dbReference>
<keyword evidence="9" id="KW-0418">Kinase</keyword>
<keyword evidence="8" id="KW-0547">Nucleotide-binding</keyword>
<dbReference type="FunFam" id="3.30.200.20:FF:000201">
    <property type="entry name" value="TP53-regulating kinase isoform X1"/>
    <property type="match status" value="1"/>
</dbReference>
<dbReference type="GO" id="GO:0000408">
    <property type="term" value="C:EKC/KEOPS complex"/>
    <property type="evidence" value="ECO:0007669"/>
    <property type="project" value="TreeGrafter"/>
</dbReference>
<organism evidence="21">
    <name type="scientific">Amblyomma triste</name>
    <name type="common">Neotropical tick</name>
    <dbReference type="NCBI Taxonomy" id="251400"/>
    <lineage>
        <taxon>Eukaryota</taxon>
        <taxon>Metazoa</taxon>
        <taxon>Ecdysozoa</taxon>
        <taxon>Arthropoda</taxon>
        <taxon>Chelicerata</taxon>
        <taxon>Arachnida</taxon>
        <taxon>Acari</taxon>
        <taxon>Parasitiformes</taxon>
        <taxon>Ixodida</taxon>
        <taxon>Ixodoidea</taxon>
        <taxon>Ixodidae</taxon>
        <taxon>Amblyomminae</taxon>
        <taxon>Amblyomma</taxon>
    </lineage>
</organism>
<comment type="function">
    <text evidence="15">Component of the EKC/KEOPS complex that is required for the formation of a threonylcarbamoyl group on adenosine at position 37 (t(6)A37) in tRNAs that read codons beginning with adenine. The complex is probably involved in the transfer of the threonylcarbamoyl moiety of threonylcarbamoyl-AMP (TC-AMP) to the N6 group of A37. TP53RK has ATPase activity in the context of the EKC/KEOPS complex and likely plays a supporting role to the catalytic subunit OSGEP. Atypical protein kinase that phosphorylates 'Ser-15' of p53/TP53 protein and may therefore participate in its activation.</text>
</comment>
<dbReference type="InterPro" id="IPR000719">
    <property type="entry name" value="Prot_kinase_dom"/>
</dbReference>
<dbReference type="PROSITE" id="PS00109">
    <property type="entry name" value="PROTEIN_KINASE_TYR"/>
    <property type="match status" value="1"/>
</dbReference>
<dbReference type="PANTHER" id="PTHR12209">
    <property type="entry name" value="NON-SPECIFIC SERINE/THREONINE PROTEIN KINASE"/>
    <property type="match status" value="1"/>
</dbReference>
<dbReference type="AlphaFoldDB" id="A0A023GJT8"/>
<evidence type="ECO:0000313" key="21">
    <source>
        <dbReference type="EMBL" id="JAC33015.1"/>
    </source>
</evidence>
<dbReference type="InterPro" id="IPR011009">
    <property type="entry name" value="Kinase-like_dom_sf"/>
</dbReference>
<dbReference type="Gene3D" id="1.10.510.10">
    <property type="entry name" value="Transferase(Phosphotransferase) domain 1"/>
    <property type="match status" value="1"/>
</dbReference>
<dbReference type="GO" id="GO:0008033">
    <property type="term" value="P:tRNA processing"/>
    <property type="evidence" value="ECO:0007669"/>
    <property type="project" value="UniProtKB-KW"/>
</dbReference>
<evidence type="ECO:0000256" key="7">
    <source>
        <dbReference type="ARBA" id="ARBA00022694"/>
    </source>
</evidence>
<name>A0A023GJT8_AMBTT</name>
<comment type="subcellular location">
    <subcellularLocation>
        <location evidence="1">Nucleus</location>
    </subcellularLocation>
</comment>
<evidence type="ECO:0000256" key="16">
    <source>
        <dbReference type="ARBA" id="ARBA00062157"/>
    </source>
</evidence>
<reference evidence="21" key="1">
    <citation type="submission" date="2014-03" db="EMBL/GenBank/DDBJ databases">
        <title>The sialotranscriptome of Amblyomma triste, Amblyomma parvum and Amblyomma cajennense ticks, uncovered by 454-based RNA-seq.</title>
        <authorList>
            <person name="Garcia G.R."/>
            <person name="Gardinassi L.G."/>
            <person name="Ribeiro J.M."/>
            <person name="Anatriello E."/>
            <person name="Ferreira B.R."/>
            <person name="Moreira H.N."/>
            <person name="Mafra C."/>
            <person name="Olegario M.M."/>
            <person name="Szabo P.J."/>
            <person name="Miranda-Santos I.K."/>
            <person name="Maruyama S.R."/>
        </authorList>
    </citation>
    <scope>NUCLEOTIDE SEQUENCE</scope>
    <source>
        <strain evidence="21">Mato Grasso do Sul</strain>
        <tissue evidence="21">Salivary glands</tissue>
    </source>
</reference>
<proteinExistence type="evidence at transcript level"/>
<dbReference type="Gene3D" id="3.30.200.20">
    <property type="entry name" value="Phosphorylase Kinase, domain 1"/>
    <property type="match status" value="1"/>
</dbReference>
<evidence type="ECO:0000256" key="3">
    <source>
        <dbReference type="ARBA" id="ARBA00012513"/>
    </source>
</evidence>
<keyword evidence="10" id="KW-0378">Hydrolase</keyword>
<evidence type="ECO:0000256" key="17">
    <source>
        <dbReference type="ARBA" id="ARBA00079584"/>
    </source>
</evidence>
<dbReference type="InterPro" id="IPR022495">
    <property type="entry name" value="Bud32"/>
</dbReference>
<protein>
    <recommendedName>
        <fullName evidence="3">non-specific serine/threonine protein kinase</fullName>
        <ecNumber evidence="3">2.7.11.1</ecNumber>
    </recommendedName>
    <alternativeName>
        <fullName evidence="17">Nori-2</fullName>
    </alternativeName>
    <alternativeName>
        <fullName evidence="18">TP53-regulating kinase</fullName>
    </alternativeName>
    <alternativeName>
        <fullName evidence="19">p53-related protein kinase</fullName>
    </alternativeName>
</protein>
<dbReference type="GO" id="GO:0016787">
    <property type="term" value="F:hydrolase activity"/>
    <property type="evidence" value="ECO:0007669"/>
    <property type="project" value="UniProtKB-KW"/>
</dbReference>